<dbReference type="AlphaFoldDB" id="A0A3M7SE42"/>
<evidence type="ECO:0000313" key="1">
    <source>
        <dbReference type="EMBL" id="RNA34083.1"/>
    </source>
</evidence>
<accession>A0A3M7SE42</accession>
<dbReference type="Proteomes" id="UP000276133">
    <property type="component" value="Unassembled WGS sequence"/>
</dbReference>
<comment type="caution">
    <text evidence="1">The sequence shown here is derived from an EMBL/GenBank/DDBJ whole genome shotgun (WGS) entry which is preliminary data.</text>
</comment>
<name>A0A3M7SE42_BRAPC</name>
<protein>
    <submittedName>
        <fullName evidence="1">Uncharacterized protein</fullName>
    </submittedName>
</protein>
<sequence length="244" mass="28693">MKIFQITKNNRHLLQTLYMIRIDAKCVLIILLGLAILLFVFVEAISWQHISASISLSCLRFESRVWPIKAMFLAWLITPDCDSDTDDKARSFATIRFRIELTLLLKSNSISSIPEFLEETGNDPSKILDKQICVKSLEIDCFNYLKLFICCIYEKLSAKLFYPAFSKKGFNAGSDFLILRSFLNILDKKYTYIWNQRVKIYKNHYRKVKKCEKSYFRPDCPISFNQFLYQKKVQQDISHYVAIK</sequence>
<organism evidence="1 2">
    <name type="scientific">Brachionus plicatilis</name>
    <name type="common">Marine rotifer</name>
    <name type="synonym">Brachionus muelleri</name>
    <dbReference type="NCBI Taxonomy" id="10195"/>
    <lineage>
        <taxon>Eukaryota</taxon>
        <taxon>Metazoa</taxon>
        <taxon>Spiralia</taxon>
        <taxon>Gnathifera</taxon>
        <taxon>Rotifera</taxon>
        <taxon>Eurotatoria</taxon>
        <taxon>Monogononta</taxon>
        <taxon>Pseudotrocha</taxon>
        <taxon>Ploima</taxon>
        <taxon>Brachionidae</taxon>
        <taxon>Brachionus</taxon>
    </lineage>
</organism>
<gene>
    <name evidence="1" type="ORF">BpHYR1_053139</name>
</gene>
<proteinExistence type="predicted"/>
<reference evidence="1 2" key="1">
    <citation type="journal article" date="2018" name="Sci. Rep.">
        <title>Genomic signatures of local adaptation to the degree of environmental predictability in rotifers.</title>
        <authorList>
            <person name="Franch-Gras L."/>
            <person name="Hahn C."/>
            <person name="Garcia-Roger E.M."/>
            <person name="Carmona M.J."/>
            <person name="Serra M."/>
            <person name="Gomez A."/>
        </authorList>
    </citation>
    <scope>NUCLEOTIDE SEQUENCE [LARGE SCALE GENOMIC DNA]</scope>
    <source>
        <strain evidence="1">HYR1</strain>
    </source>
</reference>
<evidence type="ECO:0000313" key="2">
    <source>
        <dbReference type="Proteomes" id="UP000276133"/>
    </source>
</evidence>
<keyword evidence="2" id="KW-1185">Reference proteome</keyword>
<dbReference type="EMBL" id="REGN01001526">
    <property type="protein sequence ID" value="RNA34083.1"/>
    <property type="molecule type" value="Genomic_DNA"/>
</dbReference>